<accession>A0A7S0Q7K3</accession>
<organism evidence="2">
    <name type="scientific">Coccolithus braarudii</name>
    <dbReference type="NCBI Taxonomy" id="221442"/>
    <lineage>
        <taxon>Eukaryota</taxon>
        <taxon>Haptista</taxon>
        <taxon>Haptophyta</taxon>
        <taxon>Prymnesiophyceae</taxon>
        <taxon>Coccolithales</taxon>
        <taxon>Coccolithaceae</taxon>
        <taxon>Coccolithus</taxon>
    </lineage>
</organism>
<evidence type="ECO:0000313" key="2">
    <source>
        <dbReference type="EMBL" id="CAD8614202.1"/>
    </source>
</evidence>
<protein>
    <submittedName>
        <fullName evidence="2">Uncharacterized protein</fullName>
    </submittedName>
</protein>
<evidence type="ECO:0000256" key="1">
    <source>
        <dbReference type="SAM" id="MobiDB-lite"/>
    </source>
</evidence>
<feature type="compositionally biased region" description="Low complexity" evidence="1">
    <location>
        <begin position="54"/>
        <end position="86"/>
    </location>
</feature>
<proteinExistence type="predicted"/>
<reference evidence="2" key="1">
    <citation type="submission" date="2021-01" db="EMBL/GenBank/DDBJ databases">
        <authorList>
            <person name="Corre E."/>
            <person name="Pelletier E."/>
            <person name="Niang G."/>
            <person name="Scheremetjew M."/>
            <person name="Finn R."/>
            <person name="Kale V."/>
            <person name="Holt S."/>
            <person name="Cochrane G."/>
            <person name="Meng A."/>
            <person name="Brown T."/>
            <person name="Cohen L."/>
        </authorList>
    </citation>
    <scope>NUCLEOTIDE SEQUENCE</scope>
    <source>
        <strain evidence="2">PLY182g</strain>
    </source>
</reference>
<dbReference type="AlphaFoldDB" id="A0A7S0Q7K3"/>
<dbReference type="EMBL" id="HBEY01036912">
    <property type="protein sequence ID" value="CAD8614202.1"/>
    <property type="molecule type" value="Transcribed_RNA"/>
</dbReference>
<gene>
    <name evidence="2" type="ORF">CPEL01642_LOCUS17583</name>
</gene>
<sequence length="160" mass="15833">MDGVPAEITALVSAGDVEGVTKALTPLPEGMSKAVSKKLIKDAQIALKKKDKGGTAAAPAAPVPKAATAPPSSAGGALPAAAAGAGESVRQPPSGLIAGEAEQAIVTDLLSSMQALSLPEEVVHLLRAQSGALCASIAPRVNMLRNQAYSQGYNARGGSA</sequence>
<name>A0A7S0Q7K3_9EUKA</name>
<feature type="region of interest" description="Disordered" evidence="1">
    <location>
        <begin position="51"/>
        <end position="96"/>
    </location>
</feature>